<proteinExistence type="predicted"/>
<dbReference type="EMBL" id="AAIBIC010000073">
    <property type="protein sequence ID" value="ECC3917514.1"/>
    <property type="molecule type" value="Genomic_DNA"/>
</dbReference>
<evidence type="ECO:0000313" key="2">
    <source>
        <dbReference type="EMBL" id="ECC3917514.1"/>
    </source>
</evidence>
<feature type="region of interest" description="Disordered" evidence="1">
    <location>
        <begin position="1"/>
        <end position="28"/>
    </location>
</feature>
<feature type="non-terminal residue" evidence="2">
    <location>
        <position position="28"/>
    </location>
</feature>
<evidence type="ECO:0000256" key="1">
    <source>
        <dbReference type="SAM" id="MobiDB-lite"/>
    </source>
</evidence>
<protein>
    <submittedName>
        <fullName evidence="2">CaiF/GrlA family transcriptional regulator</fullName>
    </submittedName>
</protein>
<dbReference type="Proteomes" id="UP000839735">
    <property type="component" value="Unassembled WGS sequence"/>
</dbReference>
<gene>
    <name evidence="2" type="ORF">CTQ69_26925</name>
</gene>
<sequence length="28" mass="3303">MCPDRKTQKLQYLIPGDDMHYPGQTNHD</sequence>
<organism evidence="2">
    <name type="scientific">Salmonella diarizonae</name>
    <dbReference type="NCBI Taxonomy" id="59204"/>
    <lineage>
        <taxon>Bacteria</taxon>
        <taxon>Pseudomonadati</taxon>
        <taxon>Pseudomonadota</taxon>
        <taxon>Gammaproteobacteria</taxon>
        <taxon>Enterobacterales</taxon>
        <taxon>Enterobacteriaceae</taxon>
        <taxon>Salmonella</taxon>
    </lineage>
</organism>
<name>A0A5Y1YE68_SALDZ</name>
<comment type="caution">
    <text evidence="2">The sequence shown here is derived from an EMBL/GenBank/DDBJ whole genome shotgun (WGS) entry which is preliminary data.</text>
</comment>
<accession>A0A5Y1YE68</accession>
<reference evidence="2" key="1">
    <citation type="submission" date="2018-08" db="EMBL/GenBank/DDBJ databases">
        <authorList>
            <person name="Ashton P.M."/>
            <person name="Dallman T."/>
            <person name="Nair S."/>
            <person name="De Pinna E."/>
            <person name="Peters T."/>
            <person name="Grant K."/>
        </authorList>
    </citation>
    <scope>NUCLEOTIDE SEQUENCE [LARGE SCALE GENOMIC DNA]</scope>
    <source>
        <strain evidence="2">294779</strain>
    </source>
</reference>
<dbReference type="AlphaFoldDB" id="A0A5Y1YE68"/>